<dbReference type="InterPro" id="IPR010359">
    <property type="entry name" value="IrrE_HExxH"/>
</dbReference>
<reference evidence="3" key="1">
    <citation type="submission" date="2016-06" db="EMBL/GenBank/DDBJ databases">
        <title>Genome sequencing of cellulolytic organisms.</title>
        <authorList>
            <person name="Bohra V."/>
            <person name="Dafale N.A."/>
            <person name="Purohit H.J."/>
        </authorList>
    </citation>
    <scope>NUCLEOTIDE SEQUENCE [LARGE SCALE GENOMIC DNA]</scope>
    <source>
        <strain evidence="3">ND21</strain>
    </source>
</reference>
<evidence type="ECO:0000259" key="1">
    <source>
        <dbReference type="Pfam" id="PF06114"/>
    </source>
</evidence>
<evidence type="ECO:0000313" key="3">
    <source>
        <dbReference type="Proteomes" id="UP000093918"/>
    </source>
</evidence>
<dbReference type="Pfam" id="PF06114">
    <property type="entry name" value="Peptidase_M78"/>
    <property type="match status" value="1"/>
</dbReference>
<keyword evidence="3" id="KW-1185">Reference proteome</keyword>
<dbReference type="EMBL" id="LZEM01000021">
    <property type="protein sequence ID" value="OAZ39797.1"/>
    <property type="molecule type" value="Genomic_DNA"/>
</dbReference>
<sequence length="108" mass="12187">MPIRTTRSVLCHEIAHHVLGHRPTRFGPVRMRQEKEANEWAAHMLITPEAYADAERLHDGRLGAMAHTLDVAPELAAAFRSTLSRIGDTVYVQPKLGAGMWRHREELA</sequence>
<evidence type="ECO:0000313" key="2">
    <source>
        <dbReference type="EMBL" id="OAZ39797.1"/>
    </source>
</evidence>
<comment type="caution">
    <text evidence="2">The sequence shown here is derived from an EMBL/GenBank/DDBJ whole genome shotgun (WGS) entry which is preliminary data.</text>
</comment>
<accession>A0ABX2WGQ3</accession>
<gene>
    <name evidence="2" type="ORF">A9Z40_08225</name>
</gene>
<proteinExistence type="predicted"/>
<dbReference type="Proteomes" id="UP000093918">
    <property type="component" value="Unassembled WGS sequence"/>
</dbReference>
<organism evidence="2 3">
    <name type="scientific">Microbacterium arborescens</name>
    <dbReference type="NCBI Taxonomy" id="33883"/>
    <lineage>
        <taxon>Bacteria</taxon>
        <taxon>Bacillati</taxon>
        <taxon>Actinomycetota</taxon>
        <taxon>Actinomycetes</taxon>
        <taxon>Micrococcales</taxon>
        <taxon>Microbacteriaceae</taxon>
        <taxon>Microbacterium</taxon>
    </lineage>
</organism>
<name>A0ABX2WGQ3_9MICO</name>
<protein>
    <recommendedName>
        <fullName evidence="1">IrrE N-terminal-like domain-containing protein</fullName>
    </recommendedName>
</protein>
<feature type="domain" description="IrrE N-terminal-like" evidence="1">
    <location>
        <begin position="7"/>
        <end position="74"/>
    </location>
</feature>